<feature type="non-terminal residue" evidence="1">
    <location>
        <position position="1"/>
    </location>
</feature>
<accession>A0AAD3DM41</accession>
<gene>
    <name evidence="1" type="ORF">Agub_g3057</name>
</gene>
<dbReference type="EMBL" id="BMAR01000003">
    <property type="protein sequence ID" value="GFR42361.1"/>
    <property type="molecule type" value="Genomic_DNA"/>
</dbReference>
<organism evidence="1 2">
    <name type="scientific">Astrephomene gubernaculifera</name>
    <dbReference type="NCBI Taxonomy" id="47775"/>
    <lineage>
        <taxon>Eukaryota</taxon>
        <taxon>Viridiplantae</taxon>
        <taxon>Chlorophyta</taxon>
        <taxon>core chlorophytes</taxon>
        <taxon>Chlorophyceae</taxon>
        <taxon>CS clade</taxon>
        <taxon>Chlamydomonadales</taxon>
        <taxon>Astrephomenaceae</taxon>
        <taxon>Astrephomene</taxon>
    </lineage>
</organism>
<protein>
    <submittedName>
        <fullName evidence="1">Uncharacterized protein</fullName>
    </submittedName>
</protein>
<evidence type="ECO:0000313" key="2">
    <source>
        <dbReference type="Proteomes" id="UP001054857"/>
    </source>
</evidence>
<proteinExistence type="predicted"/>
<dbReference type="Proteomes" id="UP001054857">
    <property type="component" value="Unassembled WGS sequence"/>
</dbReference>
<reference evidence="1 2" key="1">
    <citation type="journal article" date="2021" name="Sci. Rep.">
        <title>Genome sequencing of the multicellular alga Astrephomene provides insights into convergent evolution of germ-soma differentiation.</title>
        <authorList>
            <person name="Yamashita S."/>
            <person name="Yamamoto K."/>
            <person name="Matsuzaki R."/>
            <person name="Suzuki S."/>
            <person name="Yamaguchi H."/>
            <person name="Hirooka S."/>
            <person name="Minakuchi Y."/>
            <person name="Miyagishima S."/>
            <person name="Kawachi M."/>
            <person name="Toyoda A."/>
            <person name="Nozaki H."/>
        </authorList>
    </citation>
    <scope>NUCLEOTIDE SEQUENCE [LARGE SCALE GENOMIC DNA]</scope>
    <source>
        <strain evidence="1 2">NIES-4017</strain>
    </source>
</reference>
<keyword evidence="2" id="KW-1185">Reference proteome</keyword>
<evidence type="ECO:0000313" key="1">
    <source>
        <dbReference type="EMBL" id="GFR42361.1"/>
    </source>
</evidence>
<sequence>RLSSGVCRREASGLDRRSCSVVASAKVPSSARQGGLGDIAVKSRRSTLLLTLVGSELLLRQAVMPSPASADVLKDALRGFTRPDVSVQDAVVILMDARSTLREIQGIAATPPDSGERFRARAFWPAYAKRLRAVAEAAPVVAGVVTGAGDSEETLGAMYGGKAQGAGVADTVYAGLGRVLTISGRTIRPEAQAGPEAAAGAEAAIEGLLLRVPAPLLEAAEQFRVERARAAGQR</sequence>
<name>A0AAD3DM41_9CHLO</name>
<comment type="caution">
    <text evidence="1">The sequence shown here is derived from an EMBL/GenBank/DDBJ whole genome shotgun (WGS) entry which is preliminary data.</text>
</comment>
<dbReference type="AlphaFoldDB" id="A0AAD3DM41"/>